<dbReference type="PANTHER" id="PTHR37464:SF1">
    <property type="entry name" value="BLL2463 PROTEIN"/>
    <property type="match status" value="1"/>
</dbReference>
<accession>A0ABT0U7I3</accession>
<proteinExistence type="predicted"/>
<dbReference type="RefSeq" id="WP_250930402.1">
    <property type="nucleotide sequence ID" value="NZ_JAMQBK010000052.1"/>
</dbReference>
<dbReference type="Gene3D" id="3.40.50.880">
    <property type="match status" value="1"/>
</dbReference>
<dbReference type="SUPFAM" id="SSF52317">
    <property type="entry name" value="Class I glutamine amidotransferase-like"/>
    <property type="match status" value="1"/>
</dbReference>
<reference evidence="3 4" key="1">
    <citation type="journal article" date="2022" name="Syst. Appl. Microbiol.">
        <title>Rhodopirellula aestuarii sp. nov., a novel member of the genus Rhodopirellula isolated from brackish sediments collected in the Tagus River estuary, Portugal.</title>
        <authorList>
            <person name="Vitorino I.R."/>
            <person name="Klimek D."/>
            <person name="Calusinska M."/>
            <person name="Lobo-da-Cunha A."/>
            <person name="Vasconcelos V."/>
            <person name="Lage O.M."/>
        </authorList>
    </citation>
    <scope>NUCLEOTIDE SEQUENCE [LARGE SCALE GENOMIC DNA]</scope>
    <source>
        <strain evidence="3 4">ICT_H3.1</strain>
    </source>
</reference>
<keyword evidence="4" id="KW-1185">Reference proteome</keyword>
<name>A0ABT0U7I3_9BACT</name>
<dbReference type="InterPro" id="IPR024163">
    <property type="entry name" value="Aerotolerance_reg_N"/>
</dbReference>
<dbReference type="InterPro" id="IPR013783">
    <property type="entry name" value="Ig-like_fold"/>
</dbReference>
<dbReference type="Pfam" id="PF07584">
    <property type="entry name" value="BatA"/>
    <property type="match status" value="1"/>
</dbReference>
<keyword evidence="1" id="KW-1133">Transmembrane helix</keyword>
<feature type="transmembrane region" description="Helical" evidence="1">
    <location>
        <begin position="6"/>
        <end position="26"/>
    </location>
</feature>
<evidence type="ECO:0000313" key="3">
    <source>
        <dbReference type="EMBL" id="MCM2372767.1"/>
    </source>
</evidence>
<dbReference type="CDD" id="cd03143">
    <property type="entry name" value="A4_beta-galactosidase_middle_domain"/>
    <property type="match status" value="1"/>
</dbReference>
<organism evidence="3 4">
    <name type="scientific">Aporhodopirellula aestuarii</name>
    <dbReference type="NCBI Taxonomy" id="2950107"/>
    <lineage>
        <taxon>Bacteria</taxon>
        <taxon>Pseudomonadati</taxon>
        <taxon>Planctomycetota</taxon>
        <taxon>Planctomycetia</taxon>
        <taxon>Pirellulales</taxon>
        <taxon>Pirellulaceae</taxon>
        <taxon>Aporhodopirellula</taxon>
    </lineage>
</organism>
<dbReference type="InterPro" id="IPR011933">
    <property type="entry name" value="Double_TM_dom"/>
</dbReference>
<dbReference type="NCBIfam" id="TIGR02226">
    <property type="entry name" value="two_anch"/>
    <property type="match status" value="1"/>
</dbReference>
<dbReference type="Proteomes" id="UP001202961">
    <property type="component" value="Unassembled WGS sequence"/>
</dbReference>
<dbReference type="InterPro" id="IPR036465">
    <property type="entry name" value="vWFA_dom_sf"/>
</dbReference>
<dbReference type="EMBL" id="JAMQBK010000052">
    <property type="protein sequence ID" value="MCM2372767.1"/>
    <property type="molecule type" value="Genomic_DNA"/>
</dbReference>
<feature type="transmembrane region" description="Helical" evidence="1">
    <location>
        <begin position="57"/>
        <end position="79"/>
    </location>
</feature>
<dbReference type="InterPro" id="IPR029062">
    <property type="entry name" value="Class_I_gatase-like"/>
</dbReference>
<keyword evidence="1" id="KW-0472">Membrane</keyword>
<comment type="caution">
    <text evidence="3">The sequence shown here is derived from an EMBL/GenBank/DDBJ whole genome shotgun (WGS) entry which is preliminary data.</text>
</comment>
<evidence type="ECO:0000256" key="1">
    <source>
        <dbReference type="SAM" id="Phobius"/>
    </source>
</evidence>
<gene>
    <name evidence="3" type="ORF">NB063_19305</name>
</gene>
<protein>
    <submittedName>
        <fullName evidence="3">BatA domain-containing protein</fullName>
    </submittedName>
</protein>
<feature type="domain" description="Aerotolerance regulator N-terminal" evidence="2">
    <location>
        <begin position="9"/>
        <end position="77"/>
    </location>
</feature>
<dbReference type="CDD" id="cd00198">
    <property type="entry name" value="vWFA"/>
    <property type="match status" value="1"/>
</dbReference>
<dbReference type="SUPFAM" id="SSF53300">
    <property type="entry name" value="vWA-like"/>
    <property type="match status" value="1"/>
</dbReference>
<dbReference type="Gene3D" id="2.60.40.10">
    <property type="entry name" value="Immunoglobulins"/>
    <property type="match status" value="1"/>
</dbReference>
<dbReference type="PANTHER" id="PTHR37464">
    <property type="entry name" value="BLL2463 PROTEIN"/>
    <property type="match status" value="1"/>
</dbReference>
<keyword evidence="1" id="KW-0812">Transmembrane</keyword>
<dbReference type="Gene3D" id="3.40.50.410">
    <property type="entry name" value="von Willebrand factor, type A domain"/>
    <property type="match status" value="1"/>
</dbReference>
<evidence type="ECO:0000313" key="4">
    <source>
        <dbReference type="Proteomes" id="UP001202961"/>
    </source>
</evidence>
<sequence>MNFIHVGFVMAGAAAMTLPLWIHLLLRQRARPMDIGSIRFLQHVVKRTQSRQRIQRWLLLALRSLAVLLLGFLFARPYFPDTPADGRTREVAILIDRSASMSAKHKDGRSAIEVARQRADQFIGTLGEQASVHIGLFDSSGVEVIPLAELKNLKSAATGTRFDEAFSWATDLLAASDRADRSLLVLSDLQRSGVRHADLSTFPADIEVRIVDPAPAITQNLAIELAVPTQVEIRPGIPISISVRVHNGGEFPVTNVSVVATISGPSKKFSAKHVLALAAGERQTIPMELLIDEPGVYQGSVSIDREDLLPWDNRRYIALQAKYPDRVLLVDGDAGRTSWENATYFVETALRLRTAVGEGPARTFEVERLVWDQGSGFPDLDGFRLIVIANVGRFTARDADRLRAFMQAGGNVLWFAGERTTDAVLDPVLQAGLIGSTKISSATDTIASVMRFDEKHPALDIFADTQYGDLRGLRVRRLMPVKSLDTDTKVLMESRRYPLILSHTTGNAHFVLVLTSADRSWSDWPQNRLFVPLVRQLAAWLTGQLDSVQPVSFEVINSAMAAPGIEQLGESVVVRNMDPAESEIARLGEQEFREAIRLPEEAILSEETEMEQQFSPAGVARSDEKWPILIWILLGVLGTELLLASRVHE</sequence>
<evidence type="ECO:0000259" key="2">
    <source>
        <dbReference type="Pfam" id="PF07584"/>
    </source>
</evidence>